<dbReference type="AlphaFoldDB" id="Q484M4"/>
<evidence type="ECO:0000313" key="1">
    <source>
        <dbReference type="EMBL" id="AAZ27765.1"/>
    </source>
</evidence>
<dbReference type="Proteomes" id="UP000000547">
    <property type="component" value="Chromosome"/>
</dbReference>
<dbReference type="EMBL" id="CP000083">
    <property type="protein sequence ID" value="AAZ27765.1"/>
    <property type="molecule type" value="Genomic_DNA"/>
</dbReference>
<dbReference type="KEGG" id="cps:CPS_1760"/>
<gene>
    <name evidence="1" type="ordered locus">CPS_1760</name>
</gene>
<sequence>MVWAIDFIHIINDGRLTYFHPNKSLHLAGFLSTIVCTTRW</sequence>
<organism evidence="1 2">
    <name type="scientific">Colwellia psychrerythraea (strain 34H / ATCC BAA-681)</name>
    <name type="common">Vibrio psychroerythus</name>
    <dbReference type="NCBI Taxonomy" id="167879"/>
    <lineage>
        <taxon>Bacteria</taxon>
        <taxon>Pseudomonadati</taxon>
        <taxon>Pseudomonadota</taxon>
        <taxon>Gammaproteobacteria</taxon>
        <taxon>Alteromonadales</taxon>
        <taxon>Colwelliaceae</taxon>
        <taxon>Colwellia</taxon>
    </lineage>
</organism>
<protein>
    <submittedName>
        <fullName evidence="1">Uncharacterized protein</fullName>
    </submittedName>
</protein>
<proteinExistence type="predicted"/>
<name>Q484M4_COLP3</name>
<dbReference type="HOGENOM" id="CLU_3288002_0_0_6"/>
<reference evidence="1" key="1">
    <citation type="journal article" date="2005" name="Proc. Natl. Acad. Sci. U.S.A.">
        <title>The psychrophilic lifestyle as revealed by the genome sequence of Colwellia psychrerythraea 34H through genomic and proteomic analyses.</title>
        <authorList>
            <person name="Methe B.A."/>
            <person name="Nelson K.E."/>
            <person name="Deming J.W."/>
            <person name="Momen B."/>
            <person name="Melamud E."/>
            <person name="Zhang X."/>
            <person name="Moult J."/>
            <person name="Madupu R."/>
            <person name="Nelson W.C."/>
            <person name="Dodson R.J."/>
            <person name="Brinkac L.M."/>
            <person name="Daugherty S.C."/>
            <person name="Durkin A.S."/>
            <person name="DeBoy R.T."/>
            <person name="Kolonay J.F."/>
            <person name="Sullivan S.A."/>
            <person name="Zhou L."/>
            <person name="Davidsen T.M."/>
            <person name="Wu M."/>
            <person name="Huston A.L."/>
            <person name="Lewis M."/>
            <person name="Weaver B."/>
            <person name="Weidman J.F."/>
            <person name="Khouri H."/>
            <person name="Utterback T.R."/>
            <person name="Feldblyum T.V."/>
            <person name="Fraser C.M."/>
        </authorList>
    </citation>
    <scope>NUCLEOTIDE SEQUENCE [LARGE SCALE GENOMIC DNA]</scope>
    <source>
        <strain evidence="1">34H</strain>
    </source>
</reference>
<evidence type="ECO:0000313" key="2">
    <source>
        <dbReference type="Proteomes" id="UP000000547"/>
    </source>
</evidence>
<accession>Q484M4</accession>